<sequence>MSSRFLVRQGSERLGRNAEEPSPVAVAQCTLIMELVMGAVWFGLWAGYDMAENCDKDLRLWYALMLGGIVFGLICQVGVVIAARKESKPALKLCKVLIKLDQFFEFGVHLWGVDLAYGKKSDRVGAGGCKVLATWQKVNATAILCFGALVMGAILFGAGEDAEKAEENFVAAEMRSPAMRKHTEMKRMQERV</sequence>
<name>A0A7S4E203_9STRA</name>
<feature type="transmembrane region" description="Helical" evidence="1">
    <location>
        <begin position="140"/>
        <end position="159"/>
    </location>
</feature>
<evidence type="ECO:0000256" key="1">
    <source>
        <dbReference type="SAM" id="Phobius"/>
    </source>
</evidence>
<reference evidence="2" key="1">
    <citation type="submission" date="2021-01" db="EMBL/GenBank/DDBJ databases">
        <authorList>
            <person name="Corre E."/>
            <person name="Pelletier E."/>
            <person name="Niang G."/>
            <person name="Scheremetjew M."/>
            <person name="Finn R."/>
            <person name="Kale V."/>
            <person name="Holt S."/>
            <person name="Cochrane G."/>
            <person name="Meng A."/>
            <person name="Brown T."/>
            <person name="Cohen L."/>
        </authorList>
    </citation>
    <scope>NUCLEOTIDE SEQUENCE</scope>
    <source>
        <strain evidence="2">CCMP1756</strain>
    </source>
</reference>
<dbReference type="AlphaFoldDB" id="A0A7S4E203"/>
<keyword evidence="1" id="KW-0472">Membrane</keyword>
<feature type="transmembrane region" description="Helical" evidence="1">
    <location>
        <begin position="21"/>
        <end position="48"/>
    </location>
</feature>
<evidence type="ECO:0000313" key="2">
    <source>
        <dbReference type="EMBL" id="CAE0685054.1"/>
    </source>
</evidence>
<proteinExistence type="predicted"/>
<organism evidence="2">
    <name type="scientific">Pelagomonas calceolata</name>
    <dbReference type="NCBI Taxonomy" id="35677"/>
    <lineage>
        <taxon>Eukaryota</taxon>
        <taxon>Sar</taxon>
        <taxon>Stramenopiles</taxon>
        <taxon>Ochrophyta</taxon>
        <taxon>Pelagophyceae</taxon>
        <taxon>Pelagomonadales</taxon>
        <taxon>Pelagomonadaceae</taxon>
        <taxon>Pelagomonas</taxon>
    </lineage>
</organism>
<dbReference type="EMBL" id="HBIW01000587">
    <property type="protein sequence ID" value="CAE0685054.1"/>
    <property type="molecule type" value="Transcribed_RNA"/>
</dbReference>
<accession>A0A7S4E203</accession>
<feature type="transmembrane region" description="Helical" evidence="1">
    <location>
        <begin position="60"/>
        <end position="83"/>
    </location>
</feature>
<dbReference type="Proteomes" id="UP000789595">
    <property type="component" value="Unassembled WGS sequence"/>
</dbReference>
<keyword evidence="4" id="KW-1185">Reference proteome</keyword>
<evidence type="ECO:0000313" key="4">
    <source>
        <dbReference type="Proteomes" id="UP000789595"/>
    </source>
</evidence>
<dbReference type="EMBL" id="CAKKNE010000006">
    <property type="protein sequence ID" value="CAH0378482.1"/>
    <property type="molecule type" value="Genomic_DNA"/>
</dbReference>
<keyword evidence="1" id="KW-1133">Transmembrane helix</keyword>
<evidence type="ECO:0000313" key="3">
    <source>
        <dbReference type="EMBL" id="CAH0378482.1"/>
    </source>
</evidence>
<reference evidence="3" key="2">
    <citation type="submission" date="2021-11" db="EMBL/GenBank/DDBJ databases">
        <authorList>
            <consortium name="Genoscope - CEA"/>
            <person name="William W."/>
        </authorList>
    </citation>
    <scope>NUCLEOTIDE SEQUENCE</scope>
</reference>
<gene>
    <name evidence="2" type="ORF">PCAL00307_LOCUS488</name>
    <name evidence="3" type="ORF">PECAL_6P00690</name>
</gene>
<keyword evidence="1" id="KW-0812">Transmembrane</keyword>
<protein>
    <submittedName>
        <fullName evidence="2">Uncharacterized protein</fullName>
    </submittedName>
</protein>